<comment type="cofactor">
    <cofactor evidence="1">
        <name>Mg(2+)</name>
        <dbReference type="ChEBI" id="CHEBI:18420"/>
    </cofactor>
</comment>
<evidence type="ECO:0000256" key="2">
    <source>
        <dbReference type="ARBA" id="ARBA00004953"/>
    </source>
</evidence>
<comment type="pathway">
    <text evidence="2">Cofactor biosynthesis; adenosylcobalamin biosynthesis.</text>
</comment>
<keyword evidence="5" id="KW-0436">Ligase</keyword>
<feature type="domain" description="CobQ/CobB/MinD/ParA nucleotide binding" evidence="10">
    <location>
        <begin position="14"/>
        <end position="189"/>
    </location>
</feature>
<dbReference type="GO" id="GO:0005524">
    <property type="term" value="F:ATP binding"/>
    <property type="evidence" value="ECO:0007669"/>
    <property type="project" value="UniProtKB-KW"/>
</dbReference>
<dbReference type="InterPro" id="IPR002586">
    <property type="entry name" value="CobQ/CobB/MinD/ParA_Nub-bd_dom"/>
</dbReference>
<dbReference type="Gene3D" id="3.40.50.880">
    <property type="match status" value="1"/>
</dbReference>
<evidence type="ECO:0000256" key="6">
    <source>
        <dbReference type="ARBA" id="ARBA00022741"/>
    </source>
</evidence>
<dbReference type="AlphaFoldDB" id="A0A4R7B7J9"/>
<evidence type="ECO:0000256" key="4">
    <source>
        <dbReference type="ARBA" id="ARBA00022573"/>
    </source>
</evidence>
<dbReference type="PANTHER" id="PTHR43873:SF1">
    <property type="entry name" value="COBYRINATE A,C-DIAMIDE SYNTHASE"/>
    <property type="match status" value="1"/>
</dbReference>
<sequence length="436" mass="47108">METSLTRHCPALLMTAPASHQGKTTLTAGLARFHRDQGRRVRVFKIGPDFLDPYILERASGAPVESLDLWMTGEADCRARLYRAAAEADLILIEGSMGLFDGTPSSADLAEHFGLPLVAVIDAAGMAQTFGAVALGLVALRPQLRFHGVLANHVAGSRHADMLQQGLPDFIPYSGYIARQDDIGLPERHLGLVQAQEIDDLEARLDRAARQMADTALATLPPAVAFAPAELPAVPALLAGQRIAIARDAAFSFLYPANLQCLRDLGAELTFFSPLADQALPPCDAVYLPGGYPELHLARLADNRVSAESLRVHARAGKPLYAECGGMLYLFERLVDQHGRSAPLLGLLPGHAEMGKRLAALGLQQIELDGQILRGHTFHYSTLHTPLEVEIRATRAVGGAAGEAFYRQDNLQASYLHAWFPSNPLAVSRLFLGTRT</sequence>
<protein>
    <submittedName>
        <fullName evidence="12">Hydrogenobyrinic acid a,c-diamide synthase (Glutamine-hydrolysing) /cobyrinate a,c-diamide synthase</fullName>
    </submittedName>
</protein>
<evidence type="ECO:0000256" key="5">
    <source>
        <dbReference type="ARBA" id="ARBA00022598"/>
    </source>
</evidence>
<evidence type="ECO:0000313" key="12">
    <source>
        <dbReference type="EMBL" id="TDR79812.1"/>
    </source>
</evidence>
<gene>
    <name evidence="12" type="ORF">DFP86_107178</name>
</gene>
<accession>A0A4R7B7J9</accession>
<keyword evidence="13" id="KW-1185">Reference proteome</keyword>
<dbReference type="Pfam" id="PF01656">
    <property type="entry name" value="CbiA"/>
    <property type="match status" value="1"/>
</dbReference>
<dbReference type="InterPro" id="IPR004484">
    <property type="entry name" value="CbiA/CobB_synth"/>
</dbReference>
<reference evidence="12 13" key="1">
    <citation type="submission" date="2019-03" db="EMBL/GenBank/DDBJ databases">
        <title>Genomic Encyclopedia of Type Strains, Phase III (KMG-III): the genomes of soil and plant-associated and newly described type strains.</title>
        <authorList>
            <person name="Whitman W."/>
        </authorList>
    </citation>
    <scope>NUCLEOTIDE SEQUENCE [LARGE SCALE GENOMIC DNA]</scope>
    <source>
        <strain evidence="12 13">CECT 8976</strain>
    </source>
</reference>
<dbReference type="SUPFAM" id="SSF52540">
    <property type="entry name" value="P-loop containing nucleoside triphosphate hydrolases"/>
    <property type="match status" value="1"/>
</dbReference>
<evidence type="ECO:0000256" key="7">
    <source>
        <dbReference type="ARBA" id="ARBA00022840"/>
    </source>
</evidence>
<keyword evidence="8" id="KW-0460">Magnesium</keyword>
<evidence type="ECO:0000313" key="13">
    <source>
        <dbReference type="Proteomes" id="UP000295611"/>
    </source>
</evidence>
<keyword evidence="4" id="KW-0169">Cobalamin biosynthesis</keyword>
<keyword evidence="9" id="KW-0315">Glutamine amidotransferase</keyword>
<evidence type="ECO:0000256" key="1">
    <source>
        <dbReference type="ARBA" id="ARBA00001946"/>
    </source>
</evidence>
<dbReference type="GO" id="GO:0042242">
    <property type="term" value="F:cobyrinic acid a,c-diamide synthase activity"/>
    <property type="evidence" value="ECO:0007669"/>
    <property type="project" value="InterPro"/>
</dbReference>
<comment type="similarity">
    <text evidence="3">Belongs to the CobB/CobQ family. CobQ subfamily.</text>
</comment>
<evidence type="ECO:0000259" key="11">
    <source>
        <dbReference type="Pfam" id="PF07685"/>
    </source>
</evidence>
<dbReference type="InterPro" id="IPR029062">
    <property type="entry name" value="Class_I_gatase-like"/>
</dbReference>
<evidence type="ECO:0000256" key="8">
    <source>
        <dbReference type="ARBA" id="ARBA00022842"/>
    </source>
</evidence>
<dbReference type="EMBL" id="SNZP01000007">
    <property type="protein sequence ID" value="TDR79812.1"/>
    <property type="molecule type" value="Genomic_DNA"/>
</dbReference>
<dbReference type="CDD" id="cd03130">
    <property type="entry name" value="GATase1_CobB"/>
    <property type="match status" value="1"/>
</dbReference>
<dbReference type="PANTHER" id="PTHR43873">
    <property type="entry name" value="COBYRINATE A,C-DIAMIDE SYNTHASE"/>
    <property type="match status" value="1"/>
</dbReference>
<evidence type="ECO:0000256" key="9">
    <source>
        <dbReference type="ARBA" id="ARBA00022962"/>
    </source>
</evidence>
<name>A0A4R7B7J9_9NEIS</name>
<dbReference type="Proteomes" id="UP000295611">
    <property type="component" value="Unassembled WGS sequence"/>
</dbReference>
<dbReference type="Pfam" id="PF07685">
    <property type="entry name" value="GATase_3"/>
    <property type="match status" value="1"/>
</dbReference>
<dbReference type="InterPro" id="IPR011698">
    <property type="entry name" value="GATase_3"/>
</dbReference>
<dbReference type="OrthoDB" id="9764035at2"/>
<dbReference type="PROSITE" id="PS51274">
    <property type="entry name" value="GATASE_COBBQ"/>
    <property type="match status" value="1"/>
</dbReference>
<evidence type="ECO:0000256" key="3">
    <source>
        <dbReference type="ARBA" id="ARBA00006205"/>
    </source>
</evidence>
<keyword evidence="7" id="KW-0067">ATP-binding</keyword>
<dbReference type="SUPFAM" id="SSF52317">
    <property type="entry name" value="Class I glutamine amidotransferase-like"/>
    <property type="match status" value="1"/>
</dbReference>
<dbReference type="NCBIfam" id="NF002204">
    <property type="entry name" value="PRK01077.1"/>
    <property type="match status" value="1"/>
</dbReference>
<keyword evidence="6" id="KW-0547">Nucleotide-binding</keyword>
<dbReference type="RefSeq" id="WP_133680870.1">
    <property type="nucleotide sequence ID" value="NZ_SNZP01000007.1"/>
</dbReference>
<proteinExistence type="inferred from homology"/>
<dbReference type="InterPro" id="IPR027417">
    <property type="entry name" value="P-loop_NTPase"/>
</dbReference>
<evidence type="ECO:0000259" key="10">
    <source>
        <dbReference type="Pfam" id="PF01656"/>
    </source>
</evidence>
<dbReference type="Gene3D" id="3.40.50.300">
    <property type="entry name" value="P-loop containing nucleotide triphosphate hydrolases"/>
    <property type="match status" value="1"/>
</dbReference>
<feature type="domain" description="CobB/CobQ-like glutamine amidotransferase" evidence="11">
    <location>
        <begin position="242"/>
        <end position="422"/>
    </location>
</feature>
<organism evidence="12 13">
    <name type="scientific">Paludibacterium purpuratum</name>
    <dbReference type="NCBI Taxonomy" id="1144873"/>
    <lineage>
        <taxon>Bacteria</taxon>
        <taxon>Pseudomonadati</taxon>
        <taxon>Pseudomonadota</taxon>
        <taxon>Betaproteobacteria</taxon>
        <taxon>Neisseriales</taxon>
        <taxon>Chromobacteriaceae</taxon>
        <taxon>Paludibacterium</taxon>
    </lineage>
</organism>
<dbReference type="GO" id="GO:0009236">
    <property type="term" value="P:cobalamin biosynthetic process"/>
    <property type="evidence" value="ECO:0007669"/>
    <property type="project" value="UniProtKB-KW"/>
</dbReference>
<comment type="caution">
    <text evidence="12">The sequence shown here is derived from an EMBL/GenBank/DDBJ whole genome shotgun (WGS) entry which is preliminary data.</text>
</comment>